<keyword evidence="3" id="KW-0560">Oxidoreductase</keyword>
<dbReference type="PANTHER" id="PTHR42659:SF2">
    <property type="entry name" value="XANTHINE DEHYDROGENASE SUBUNIT C-RELATED"/>
    <property type="match status" value="1"/>
</dbReference>
<dbReference type="InterPro" id="IPR016167">
    <property type="entry name" value="FAD-bd_PCMH_sub1"/>
</dbReference>
<dbReference type="SMART" id="SM01092">
    <property type="entry name" value="CO_deh_flav_C"/>
    <property type="match status" value="1"/>
</dbReference>
<dbReference type="InterPro" id="IPR036318">
    <property type="entry name" value="FAD-bd_PCMH-like_sf"/>
</dbReference>
<dbReference type="EMBL" id="PXYT01000015">
    <property type="protein sequence ID" value="PSR29628.1"/>
    <property type="molecule type" value="Genomic_DNA"/>
</dbReference>
<evidence type="ECO:0000313" key="6">
    <source>
        <dbReference type="Proteomes" id="UP000242699"/>
    </source>
</evidence>
<comment type="caution">
    <text evidence="5">The sequence shown here is derived from an EMBL/GenBank/DDBJ whole genome shotgun (WGS) entry which is preliminary data.</text>
</comment>
<dbReference type="InterPro" id="IPR036683">
    <property type="entry name" value="CO_DH_flav_C_dom_sf"/>
</dbReference>
<dbReference type="Gene3D" id="3.30.43.10">
    <property type="entry name" value="Uridine Diphospho-n-acetylenolpyruvylglucosamine Reductase, domain 2"/>
    <property type="match status" value="1"/>
</dbReference>
<evidence type="ECO:0000256" key="3">
    <source>
        <dbReference type="ARBA" id="ARBA00023002"/>
    </source>
</evidence>
<evidence type="ECO:0000259" key="4">
    <source>
        <dbReference type="PROSITE" id="PS51387"/>
    </source>
</evidence>
<dbReference type="InterPro" id="IPR002346">
    <property type="entry name" value="Mopterin_DH_FAD-bd"/>
</dbReference>
<evidence type="ECO:0000313" key="5">
    <source>
        <dbReference type="EMBL" id="PSR29628.1"/>
    </source>
</evidence>
<dbReference type="SUPFAM" id="SSF55447">
    <property type="entry name" value="CO dehydrogenase flavoprotein C-terminal domain-like"/>
    <property type="match status" value="1"/>
</dbReference>
<gene>
    <name evidence="5" type="ORF">C7B43_08015</name>
</gene>
<keyword evidence="2" id="KW-0274">FAD</keyword>
<dbReference type="Pfam" id="PF00941">
    <property type="entry name" value="FAD_binding_5"/>
    <property type="match status" value="1"/>
</dbReference>
<name>A0A2T2X599_9FIRM</name>
<reference evidence="5 6" key="1">
    <citation type="journal article" date="2014" name="BMC Genomics">
        <title>Comparison of environmental and isolate Sulfobacillus genomes reveals diverse carbon, sulfur, nitrogen, and hydrogen metabolisms.</title>
        <authorList>
            <person name="Justice N.B."/>
            <person name="Norman A."/>
            <person name="Brown C.T."/>
            <person name="Singh A."/>
            <person name="Thomas B.C."/>
            <person name="Banfield J.F."/>
        </authorList>
    </citation>
    <scope>NUCLEOTIDE SEQUENCE [LARGE SCALE GENOMIC DNA]</scope>
    <source>
        <strain evidence="5">AMDSBA1</strain>
    </source>
</reference>
<dbReference type="GO" id="GO:0071949">
    <property type="term" value="F:FAD binding"/>
    <property type="evidence" value="ECO:0007669"/>
    <property type="project" value="InterPro"/>
</dbReference>
<dbReference type="Gene3D" id="3.30.390.50">
    <property type="entry name" value="CO dehydrogenase flavoprotein, C-terminal domain"/>
    <property type="match status" value="1"/>
</dbReference>
<dbReference type="InterPro" id="IPR051312">
    <property type="entry name" value="Diverse_Substr_Oxidored"/>
</dbReference>
<protein>
    <submittedName>
        <fullName evidence="5">Molybdopterin dehydrogenase</fullName>
    </submittedName>
</protein>
<dbReference type="AlphaFoldDB" id="A0A2T2X599"/>
<dbReference type="GO" id="GO:0016491">
    <property type="term" value="F:oxidoreductase activity"/>
    <property type="evidence" value="ECO:0007669"/>
    <property type="project" value="UniProtKB-KW"/>
</dbReference>
<dbReference type="Proteomes" id="UP000242699">
    <property type="component" value="Unassembled WGS sequence"/>
</dbReference>
<dbReference type="Pfam" id="PF03450">
    <property type="entry name" value="CO_deh_flav_C"/>
    <property type="match status" value="1"/>
</dbReference>
<dbReference type="PROSITE" id="PS51387">
    <property type="entry name" value="FAD_PCMH"/>
    <property type="match status" value="1"/>
</dbReference>
<sequence length="303" mass="33037">MYPYPFDYFRPNTLEEALVLAQGDGMKFLAGGQSLVPLLNLHVAEIKGVVDLQNVASALKFVQSQQDRLRLGSLWTHDELSHSSLLGGRCPLFSQAAAFIGHPRIRRRGTLGGSIAHADPLAEWILVMTLLDPQLILASAKEERQLPFHDYLLGPMMTALSDDELITAVEISLPEKATYGFTEVSRRPGDYALVATALSVGWDRDRIAQADIAISGVSDVPRTFPSISRDMCQEYPSHGLVEHIKHAVEAAVDPPSDVLAGASYRRHLAGILVEKALHQAFDEMSNAGETAAKSIGKSEGERT</sequence>
<dbReference type="Gene3D" id="3.30.465.10">
    <property type="match status" value="1"/>
</dbReference>
<organism evidence="5 6">
    <name type="scientific">Sulfobacillus benefaciens</name>
    <dbReference type="NCBI Taxonomy" id="453960"/>
    <lineage>
        <taxon>Bacteria</taxon>
        <taxon>Bacillati</taxon>
        <taxon>Bacillota</taxon>
        <taxon>Clostridia</taxon>
        <taxon>Eubacteriales</taxon>
        <taxon>Clostridiales Family XVII. Incertae Sedis</taxon>
        <taxon>Sulfobacillus</taxon>
    </lineage>
</organism>
<proteinExistence type="predicted"/>
<dbReference type="PANTHER" id="PTHR42659">
    <property type="entry name" value="XANTHINE DEHYDROGENASE SUBUNIT C-RELATED"/>
    <property type="match status" value="1"/>
</dbReference>
<evidence type="ECO:0000256" key="2">
    <source>
        <dbReference type="ARBA" id="ARBA00022827"/>
    </source>
</evidence>
<keyword evidence="1" id="KW-0285">Flavoprotein</keyword>
<dbReference type="InterPro" id="IPR005107">
    <property type="entry name" value="CO_DH_flav_C"/>
</dbReference>
<dbReference type="InterPro" id="IPR016169">
    <property type="entry name" value="FAD-bd_PCMH_sub2"/>
</dbReference>
<accession>A0A2T2X599</accession>
<feature type="domain" description="FAD-binding PCMH-type" evidence="4">
    <location>
        <begin position="1"/>
        <end position="176"/>
    </location>
</feature>
<dbReference type="SUPFAM" id="SSF56176">
    <property type="entry name" value="FAD-binding/transporter-associated domain-like"/>
    <property type="match status" value="1"/>
</dbReference>
<evidence type="ECO:0000256" key="1">
    <source>
        <dbReference type="ARBA" id="ARBA00022630"/>
    </source>
</evidence>
<dbReference type="InterPro" id="IPR016166">
    <property type="entry name" value="FAD-bd_PCMH"/>
</dbReference>